<dbReference type="Proteomes" id="UP000535501">
    <property type="component" value="Unassembled WGS sequence"/>
</dbReference>
<reference evidence="12 13" key="1">
    <citation type="submission" date="2020-08" db="EMBL/GenBank/DDBJ databases">
        <title>Genomic Encyclopedia of Type Strains, Phase IV (KMG-IV): sequencing the most valuable type-strain genomes for metagenomic binning, comparative biology and taxonomic classification.</title>
        <authorList>
            <person name="Goeker M."/>
        </authorList>
    </citation>
    <scope>NUCLEOTIDE SEQUENCE [LARGE SCALE GENOMIC DNA]</scope>
    <source>
        <strain evidence="12 13">DSM 102134</strain>
    </source>
</reference>
<name>A0A7X0DF09_9HYPH</name>
<dbReference type="GO" id="GO:0001407">
    <property type="term" value="P:glycerophosphodiester transmembrane transport"/>
    <property type="evidence" value="ECO:0007669"/>
    <property type="project" value="TreeGrafter"/>
</dbReference>
<dbReference type="InterPro" id="IPR015855">
    <property type="entry name" value="ABC_transpr_MalK-like"/>
</dbReference>
<gene>
    <name evidence="12" type="ORF">HNQ75_004466</name>
</gene>
<keyword evidence="9" id="KW-1278">Translocase</keyword>
<keyword evidence="3" id="KW-0813">Transport</keyword>
<feature type="domain" description="ABC transporter" evidence="11">
    <location>
        <begin position="4"/>
        <end position="234"/>
    </location>
</feature>
<dbReference type="Pfam" id="PF00005">
    <property type="entry name" value="ABC_tran"/>
    <property type="match status" value="1"/>
</dbReference>
<dbReference type="GO" id="GO:0015794">
    <property type="term" value="P:glycerol-3-phosphate transmembrane transport"/>
    <property type="evidence" value="ECO:0007669"/>
    <property type="project" value="TreeGrafter"/>
</dbReference>
<comment type="similarity">
    <text evidence="2">Belongs to the ABC transporter superfamily.</text>
</comment>
<evidence type="ECO:0000256" key="6">
    <source>
        <dbReference type="ARBA" id="ARBA00022597"/>
    </source>
</evidence>
<evidence type="ECO:0000256" key="2">
    <source>
        <dbReference type="ARBA" id="ARBA00005417"/>
    </source>
</evidence>
<dbReference type="InterPro" id="IPR047641">
    <property type="entry name" value="ABC_transpr_MalK/UgpC-like"/>
</dbReference>
<dbReference type="PANTHER" id="PTHR43875">
    <property type="entry name" value="MALTODEXTRIN IMPORT ATP-BINDING PROTEIN MSMX"/>
    <property type="match status" value="1"/>
</dbReference>
<evidence type="ECO:0000313" key="12">
    <source>
        <dbReference type="EMBL" id="MBB6182477.1"/>
    </source>
</evidence>
<evidence type="ECO:0000256" key="8">
    <source>
        <dbReference type="ARBA" id="ARBA00022840"/>
    </source>
</evidence>
<organism evidence="12 13">
    <name type="scientific">Pseudorhizobium flavum</name>
    <dbReference type="NCBI Taxonomy" id="1335061"/>
    <lineage>
        <taxon>Bacteria</taxon>
        <taxon>Pseudomonadati</taxon>
        <taxon>Pseudomonadota</taxon>
        <taxon>Alphaproteobacteria</taxon>
        <taxon>Hyphomicrobiales</taxon>
        <taxon>Rhizobiaceae</taxon>
        <taxon>Rhizobium/Agrobacterium group</taxon>
        <taxon>Pseudorhizobium</taxon>
    </lineage>
</organism>
<accession>A0A7X0DF09</accession>
<dbReference type="PROSITE" id="PS00211">
    <property type="entry name" value="ABC_TRANSPORTER_1"/>
    <property type="match status" value="1"/>
</dbReference>
<keyword evidence="10" id="KW-0472">Membrane</keyword>
<dbReference type="SMART" id="SM00382">
    <property type="entry name" value="AAA"/>
    <property type="match status" value="1"/>
</dbReference>
<dbReference type="InterPro" id="IPR008995">
    <property type="entry name" value="Mo/tungstate-bd_C_term_dom"/>
</dbReference>
<dbReference type="PANTHER" id="PTHR43875:SF12">
    <property type="entry name" value="SN-GLYCEROL-3-PHOSPHATE IMPORT ATP-BINDING PROTEIN UGPC"/>
    <property type="match status" value="1"/>
</dbReference>
<evidence type="ECO:0000256" key="1">
    <source>
        <dbReference type="ARBA" id="ARBA00004417"/>
    </source>
</evidence>
<dbReference type="GO" id="GO:0005524">
    <property type="term" value="F:ATP binding"/>
    <property type="evidence" value="ECO:0007669"/>
    <property type="project" value="UniProtKB-KW"/>
</dbReference>
<protein>
    <submittedName>
        <fullName evidence="12">ABC-type sugar transport system ATPase subunit</fullName>
    </submittedName>
</protein>
<evidence type="ECO:0000256" key="4">
    <source>
        <dbReference type="ARBA" id="ARBA00022475"/>
    </source>
</evidence>
<evidence type="ECO:0000256" key="10">
    <source>
        <dbReference type="ARBA" id="ARBA00023136"/>
    </source>
</evidence>
<dbReference type="Pfam" id="PF17912">
    <property type="entry name" value="OB_MalK"/>
    <property type="match status" value="1"/>
</dbReference>
<dbReference type="RefSeq" id="WP_077546145.1">
    <property type="nucleotide sequence ID" value="NZ_JACHEJ010000034.1"/>
</dbReference>
<dbReference type="GO" id="GO:0016887">
    <property type="term" value="F:ATP hydrolysis activity"/>
    <property type="evidence" value="ECO:0007669"/>
    <property type="project" value="InterPro"/>
</dbReference>
<keyword evidence="8" id="KW-0067">ATP-binding</keyword>
<keyword evidence="5" id="KW-0997">Cell inner membrane</keyword>
<dbReference type="InterPro" id="IPR040582">
    <property type="entry name" value="OB_MalK-like"/>
</dbReference>
<dbReference type="PROSITE" id="PS50893">
    <property type="entry name" value="ABC_TRANSPORTER_2"/>
    <property type="match status" value="1"/>
</dbReference>
<dbReference type="GO" id="GO:0008643">
    <property type="term" value="P:carbohydrate transport"/>
    <property type="evidence" value="ECO:0007669"/>
    <property type="project" value="InterPro"/>
</dbReference>
<dbReference type="InterPro" id="IPR003593">
    <property type="entry name" value="AAA+_ATPase"/>
</dbReference>
<evidence type="ECO:0000256" key="5">
    <source>
        <dbReference type="ARBA" id="ARBA00022519"/>
    </source>
</evidence>
<dbReference type="NCBIfam" id="NF008653">
    <property type="entry name" value="PRK11650.1"/>
    <property type="match status" value="1"/>
</dbReference>
<evidence type="ECO:0000256" key="3">
    <source>
        <dbReference type="ARBA" id="ARBA00022448"/>
    </source>
</evidence>
<evidence type="ECO:0000256" key="9">
    <source>
        <dbReference type="ARBA" id="ARBA00022967"/>
    </source>
</evidence>
<keyword evidence="6 12" id="KW-0762">Sugar transport</keyword>
<dbReference type="EMBL" id="JACHEJ010000034">
    <property type="protein sequence ID" value="MBB6182477.1"/>
    <property type="molecule type" value="Genomic_DNA"/>
</dbReference>
<dbReference type="InterPro" id="IPR012340">
    <property type="entry name" value="NA-bd_OB-fold"/>
</dbReference>
<proteinExistence type="inferred from homology"/>
<dbReference type="GO" id="GO:0140359">
    <property type="term" value="F:ABC-type transporter activity"/>
    <property type="evidence" value="ECO:0007669"/>
    <property type="project" value="InterPro"/>
</dbReference>
<dbReference type="FunFam" id="3.40.50.300:FF:000042">
    <property type="entry name" value="Maltose/maltodextrin ABC transporter, ATP-binding protein"/>
    <property type="match status" value="1"/>
</dbReference>
<dbReference type="InterPro" id="IPR003439">
    <property type="entry name" value="ABC_transporter-like_ATP-bd"/>
</dbReference>
<dbReference type="Gene3D" id="3.40.50.300">
    <property type="entry name" value="P-loop containing nucleotide triphosphate hydrolases"/>
    <property type="match status" value="1"/>
</dbReference>
<evidence type="ECO:0000259" key="11">
    <source>
        <dbReference type="PROSITE" id="PS50893"/>
    </source>
</evidence>
<comment type="caution">
    <text evidence="12">The sequence shown here is derived from an EMBL/GenBank/DDBJ whole genome shotgun (WGS) entry which is preliminary data.</text>
</comment>
<dbReference type="SUPFAM" id="SSF50331">
    <property type="entry name" value="MOP-like"/>
    <property type="match status" value="1"/>
</dbReference>
<sequence>MAEVSLRKLRKTYGAVVAVEEVNLDIAKGELIVLLGPSGCGKSTTLRMVAGLETISAGELYIGGRDVTGLEPKDRDIAMVFQNYALYPHKTIRGNLAFGLNMRRIDPAEVKKRVDAAAEMLDITHLLDRKPRQLSGGQMQRVALGRALVRDPAIFLLDEPLSNLDAKLRSRMREEIALLQRRIGKAMLYVTHDQTEAMTLADRIVIMRDGHVQQIGSPLDVYDHPANAFVAGFIGSPEMNLINANLSEGRLMLGEGICLAAPTGIGGSQGPVTLGMRPEAIVLADEGLPFTIRGIEQLGSQTLFIGDLAGRRMRVMTGRRDDIRVGSSMKITVPEAAIHLFNRENGERIATGLNRPIH</sequence>
<keyword evidence="13" id="KW-1185">Reference proteome</keyword>
<dbReference type="Gene3D" id="2.40.50.140">
    <property type="entry name" value="Nucleic acid-binding proteins"/>
    <property type="match status" value="1"/>
</dbReference>
<dbReference type="GO" id="GO:0055052">
    <property type="term" value="C:ATP-binding cassette (ABC) transporter complex, substrate-binding subunit-containing"/>
    <property type="evidence" value="ECO:0007669"/>
    <property type="project" value="TreeGrafter"/>
</dbReference>
<dbReference type="InterPro" id="IPR027417">
    <property type="entry name" value="P-loop_NTPase"/>
</dbReference>
<evidence type="ECO:0000313" key="13">
    <source>
        <dbReference type="Proteomes" id="UP000535501"/>
    </source>
</evidence>
<keyword evidence="7" id="KW-0547">Nucleotide-binding</keyword>
<evidence type="ECO:0000256" key="7">
    <source>
        <dbReference type="ARBA" id="ARBA00022741"/>
    </source>
</evidence>
<comment type="subcellular location">
    <subcellularLocation>
        <location evidence="1">Cell inner membrane</location>
        <topology evidence="1">Peripheral membrane protein</topology>
    </subcellularLocation>
</comment>
<dbReference type="CDD" id="cd03301">
    <property type="entry name" value="ABC_MalK_N"/>
    <property type="match status" value="1"/>
</dbReference>
<dbReference type="InterPro" id="IPR017871">
    <property type="entry name" value="ABC_transporter-like_CS"/>
</dbReference>
<keyword evidence="4" id="KW-1003">Cell membrane</keyword>
<dbReference type="Gene3D" id="2.40.50.100">
    <property type="match status" value="1"/>
</dbReference>
<dbReference type="AlphaFoldDB" id="A0A7X0DF09"/>
<dbReference type="SUPFAM" id="SSF52540">
    <property type="entry name" value="P-loop containing nucleoside triphosphate hydrolases"/>
    <property type="match status" value="1"/>
</dbReference>